<dbReference type="RefSeq" id="WP_189929432.1">
    <property type="nucleotide sequence ID" value="NZ_BNCD01000002.1"/>
</dbReference>
<evidence type="ECO:0000256" key="1">
    <source>
        <dbReference type="ARBA" id="ARBA00001954"/>
    </source>
</evidence>
<comment type="similarity">
    <text evidence="2">Belongs to the clavaminate synthase family.</text>
</comment>
<reference evidence="9" key="1">
    <citation type="journal article" date="2014" name="Int. J. Syst. Evol. Microbiol.">
        <title>Complete genome sequence of Corynebacterium casei LMG S-19264T (=DSM 44701T), isolated from a smear-ripened cheese.</title>
        <authorList>
            <consortium name="US DOE Joint Genome Institute (JGI-PGF)"/>
            <person name="Walter F."/>
            <person name="Albersmeier A."/>
            <person name="Kalinowski J."/>
            <person name="Ruckert C."/>
        </authorList>
    </citation>
    <scope>NUCLEOTIDE SEQUENCE</scope>
    <source>
        <strain evidence="9">JCM 5069</strain>
    </source>
</reference>
<dbReference type="Pfam" id="PF02668">
    <property type="entry name" value="TauD"/>
    <property type="match status" value="1"/>
</dbReference>
<accession>A0A919FSS3</accession>
<dbReference type="PANTHER" id="PTHR10696:SF56">
    <property type="entry name" value="TAUD_TFDA-LIKE DOMAIN-CONTAINING PROTEIN"/>
    <property type="match status" value="1"/>
</dbReference>
<dbReference type="InterPro" id="IPR003819">
    <property type="entry name" value="TauD/TfdA-like"/>
</dbReference>
<dbReference type="GO" id="GO:0017000">
    <property type="term" value="P:antibiotic biosynthetic process"/>
    <property type="evidence" value="ECO:0007669"/>
    <property type="project" value="UniProtKB-KW"/>
</dbReference>
<feature type="binding site" evidence="7">
    <location>
        <position position="153"/>
    </location>
    <ligand>
        <name>Fe cation</name>
        <dbReference type="ChEBI" id="CHEBI:24875"/>
    </ligand>
</feature>
<name>A0A919FSS3_9ACTN</name>
<gene>
    <name evidence="9" type="ORF">GCM10018793_07610</name>
</gene>
<sequence>MATEVLRLELTSEEAAKTRELLEEILADPRMTDQFFFLEKAAVLAHELPRRVRETLYDFKRHEAESVLHVVGSPVLLNGAEPTPTRHIEIEPGYRINEAQVLHGLYGSLLGEAIGFTSQRAGSVYNTVAPLPSLAGVSNSSSGSTFDFGFHVEDAFHEARADFLGLVCMRNDEQAGTTVSCVDGIDNLKPQEREALFQPRFAIRHNPIHENVEARPDDLKPVFFGRPDRPYLRVNFAAMDLTQYSGVELSALERLREHLERNKVTITLQAGEFVYVDNFRCAHARDAFDPLPPGRSRWLSRVVFTSDLRKSAALRADTMSRAIAA</sequence>
<dbReference type="PIRSF" id="PIRSF019543">
    <property type="entry name" value="Clavaminate_syn"/>
    <property type="match status" value="1"/>
</dbReference>
<dbReference type="InterPro" id="IPR042098">
    <property type="entry name" value="TauD-like_sf"/>
</dbReference>
<dbReference type="InterPro" id="IPR014503">
    <property type="entry name" value="Clavaminate_syn-like"/>
</dbReference>
<protein>
    <recommendedName>
        <fullName evidence="8">TauD/TfdA-like domain-containing protein</fullName>
    </recommendedName>
</protein>
<evidence type="ECO:0000256" key="3">
    <source>
        <dbReference type="ARBA" id="ARBA00022723"/>
    </source>
</evidence>
<evidence type="ECO:0000313" key="9">
    <source>
        <dbReference type="EMBL" id="GHH71736.1"/>
    </source>
</evidence>
<dbReference type="GO" id="GO:0005506">
    <property type="term" value="F:iron ion binding"/>
    <property type="evidence" value="ECO:0007669"/>
    <property type="project" value="InterPro"/>
</dbReference>
<dbReference type="SUPFAM" id="SSF51197">
    <property type="entry name" value="Clavaminate synthase-like"/>
    <property type="match status" value="1"/>
</dbReference>
<evidence type="ECO:0000313" key="10">
    <source>
        <dbReference type="Proteomes" id="UP000603708"/>
    </source>
</evidence>
<keyword evidence="3 7" id="KW-0479">Metal-binding</keyword>
<dbReference type="EMBL" id="BNCD01000002">
    <property type="protein sequence ID" value="GHH71736.1"/>
    <property type="molecule type" value="Genomic_DNA"/>
</dbReference>
<feature type="domain" description="TauD/TfdA-like" evidence="8">
    <location>
        <begin position="104"/>
        <end position="302"/>
    </location>
</feature>
<dbReference type="Gene3D" id="3.60.130.10">
    <property type="entry name" value="Clavaminate synthase-like"/>
    <property type="match status" value="1"/>
</dbReference>
<comment type="caution">
    <text evidence="9">The sequence shown here is derived from an EMBL/GenBank/DDBJ whole genome shotgun (WGS) entry which is preliminary data.</text>
</comment>
<dbReference type="GO" id="GO:0016491">
    <property type="term" value="F:oxidoreductase activity"/>
    <property type="evidence" value="ECO:0007669"/>
    <property type="project" value="UniProtKB-KW"/>
</dbReference>
<dbReference type="PANTHER" id="PTHR10696">
    <property type="entry name" value="GAMMA-BUTYROBETAINE HYDROXYLASE-RELATED"/>
    <property type="match status" value="1"/>
</dbReference>
<evidence type="ECO:0000256" key="7">
    <source>
        <dbReference type="PIRSR" id="PIRSR019543-2"/>
    </source>
</evidence>
<reference evidence="9" key="2">
    <citation type="submission" date="2020-09" db="EMBL/GenBank/DDBJ databases">
        <authorList>
            <person name="Sun Q."/>
            <person name="Ohkuma M."/>
        </authorList>
    </citation>
    <scope>NUCLEOTIDE SEQUENCE</scope>
    <source>
        <strain evidence="9">JCM 5069</strain>
    </source>
</reference>
<comment type="cofactor">
    <cofactor evidence="1">
        <name>Fe(2+)</name>
        <dbReference type="ChEBI" id="CHEBI:29033"/>
    </cofactor>
</comment>
<evidence type="ECO:0000256" key="4">
    <source>
        <dbReference type="ARBA" id="ARBA00023002"/>
    </source>
</evidence>
<evidence type="ECO:0000256" key="6">
    <source>
        <dbReference type="ARBA" id="ARBA00023194"/>
    </source>
</evidence>
<feature type="binding site" evidence="7">
    <location>
        <position position="151"/>
    </location>
    <ligand>
        <name>Fe cation</name>
        <dbReference type="ChEBI" id="CHEBI:24875"/>
    </ligand>
</feature>
<proteinExistence type="inferred from homology"/>
<keyword evidence="6" id="KW-0045">Antibiotic biosynthesis</keyword>
<keyword evidence="4" id="KW-0560">Oxidoreductase</keyword>
<dbReference type="InterPro" id="IPR050411">
    <property type="entry name" value="AlphaKG_dependent_hydroxylases"/>
</dbReference>
<organism evidence="9 10">
    <name type="scientific">Streptomyces sulfonofaciens</name>
    <dbReference type="NCBI Taxonomy" id="68272"/>
    <lineage>
        <taxon>Bacteria</taxon>
        <taxon>Bacillati</taxon>
        <taxon>Actinomycetota</taxon>
        <taxon>Actinomycetes</taxon>
        <taxon>Kitasatosporales</taxon>
        <taxon>Streptomycetaceae</taxon>
        <taxon>Streptomyces</taxon>
    </lineage>
</organism>
<dbReference type="Proteomes" id="UP000603708">
    <property type="component" value="Unassembled WGS sequence"/>
</dbReference>
<evidence type="ECO:0000256" key="2">
    <source>
        <dbReference type="ARBA" id="ARBA00008425"/>
    </source>
</evidence>
<keyword evidence="10" id="KW-1185">Reference proteome</keyword>
<dbReference type="AlphaFoldDB" id="A0A919FSS3"/>
<keyword evidence="5 7" id="KW-0408">Iron</keyword>
<evidence type="ECO:0000256" key="5">
    <source>
        <dbReference type="ARBA" id="ARBA00023004"/>
    </source>
</evidence>
<evidence type="ECO:0000259" key="8">
    <source>
        <dbReference type="Pfam" id="PF02668"/>
    </source>
</evidence>